<dbReference type="Gene3D" id="1.10.3210.10">
    <property type="entry name" value="Hypothetical protein af1432"/>
    <property type="match status" value="1"/>
</dbReference>
<dbReference type="GO" id="GO:0005524">
    <property type="term" value="F:ATP binding"/>
    <property type="evidence" value="ECO:0007669"/>
    <property type="project" value="UniProtKB-KW"/>
</dbReference>
<evidence type="ECO:0000313" key="7">
    <source>
        <dbReference type="Proteomes" id="UP000214880"/>
    </source>
</evidence>
<keyword evidence="6" id="KW-0418">Kinase</keyword>
<dbReference type="PANTHER" id="PTHR11528">
    <property type="entry name" value="HEAT SHOCK PROTEIN 90 FAMILY MEMBER"/>
    <property type="match status" value="1"/>
</dbReference>
<dbReference type="GO" id="GO:0140662">
    <property type="term" value="F:ATP-dependent protein folding chaperone"/>
    <property type="evidence" value="ECO:0007669"/>
    <property type="project" value="InterPro"/>
</dbReference>
<dbReference type="InterPro" id="IPR003607">
    <property type="entry name" value="HD/PDEase_dom"/>
</dbReference>
<evidence type="ECO:0000256" key="2">
    <source>
        <dbReference type="ARBA" id="ARBA00022741"/>
    </source>
</evidence>
<evidence type="ECO:0000256" key="4">
    <source>
        <dbReference type="ARBA" id="ARBA00023186"/>
    </source>
</evidence>
<sequence length="811" mass="93409">MRDDWREETQLRIQNSKIYQSLKLKCKSEAAGDHVLSLVDDAINYAYQRTKSILRHMNEFTLHDGEHLFRVLKIMEDILSEANINKLTTPELMLLILSAFFHDIGMAPSEKEVLAWKKVWDISPEFKSDIEKDAYNKFKQFCSSKPEQLNQIDILIAEGNSTLADCLKSYLISDFIRNTHAIRAKEIIQQDWNGKIKYRDTDLTVEFAEICFSHNEDALLILNLDKSYLCGPETYACLPLVAVVLRLADVLDFDAKRTPSILFSHLAVKHPISIKEWNKHRAIEAWTIKDTKICFHAKCTHPAIEASIHSFCDLIDNELSVCNNIISLINEHYKSSQIGISLRLPFKVNREKIETKKDIFGNPQYIYRKTEFNLSKRQVIDLLMGTKLYGDPEVAMRELLQNSIDACLLRGALEKKWGNHYSPEIHVNYYKENDDRILEIIDNGIGMDQEIIDNYYSKVGSSFYNSGEFYDLRSYTNADFVPTSRFGIGILSCFMVADTLIVDTRKIYGPHESSAPLNIVIEGQESIFWIKQGERKIPGTSTKLILRKKKNPWENMTEDKFVESVEAVIPNPPFKIFIKTNSQEKIRDEHSFREITASSLRDYSWNKNENVKEIEFNFNQEGLVGSAIVAILEKGKKPVMSIDMTSKEVYVEGEEYRLNKTIGLGGKYVKLTSKSLEVNESGKIKESESSRQLFNSRSRISLHGIEVPCNLFPDDWNMQRNQVKLDWPFPILLVVDVNGKRDLDLNSSRTQIIISDKWIKFEEDLSFVICSGISKLMNKCYWESFKTLLCDNTKNENFLNGLAKLAGKKRD</sequence>
<dbReference type="STRING" id="146817.SAMN04488502_10971"/>
<dbReference type="SUPFAM" id="SSF109604">
    <property type="entry name" value="HD-domain/PDEase-like"/>
    <property type="match status" value="1"/>
</dbReference>
<dbReference type="GO" id="GO:0016301">
    <property type="term" value="F:kinase activity"/>
    <property type="evidence" value="ECO:0007669"/>
    <property type="project" value="UniProtKB-KW"/>
</dbReference>
<dbReference type="GO" id="GO:0051082">
    <property type="term" value="F:unfolded protein binding"/>
    <property type="evidence" value="ECO:0007669"/>
    <property type="project" value="InterPro"/>
</dbReference>
<evidence type="ECO:0000313" key="6">
    <source>
        <dbReference type="EMBL" id="SDM94999.1"/>
    </source>
</evidence>
<evidence type="ECO:0000259" key="5">
    <source>
        <dbReference type="Pfam" id="PF24391"/>
    </source>
</evidence>
<dbReference type="Gene3D" id="3.30.565.10">
    <property type="entry name" value="Histidine kinase-like ATPase, C-terminal domain"/>
    <property type="match status" value="1"/>
</dbReference>
<feature type="domain" description="HD-CE" evidence="5">
    <location>
        <begin position="59"/>
        <end position="320"/>
    </location>
</feature>
<reference evidence="6 7" key="1">
    <citation type="submission" date="2016-10" db="EMBL/GenBank/DDBJ databases">
        <authorList>
            <person name="de Groot N.N."/>
        </authorList>
    </citation>
    <scope>NUCLEOTIDE SEQUENCE [LARGE SCALE GENOMIC DNA]</scope>
    <source>
        <strain evidence="6 7">DSM 1736</strain>
    </source>
</reference>
<keyword evidence="6" id="KW-0808">Transferase</keyword>
<proteinExistence type="inferred from homology"/>
<dbReference type="EMBL" id="FNHB01000009">
    <property type="protein sequence ID" value="SDM94999.1"/>
    <property type="molecule type" value="Genomic_DNA"/>
</dbReference>
<dbReference type="SUPFAM" id="SSF55874">
    <property type="entry name" value="ATPase domain of HSP90 chaperone/DNA topoisomerase II/histidine kinase"/>
    <property type="match status" value="1"/>
</dbReference>
<dbReference type="Pfam" id="PF13589">
    <property type="entry name" value="HATPase_c_3"/>
    <property type="match status" value="1"/>
</dbReference>
<comment type="similarity">
    <text evidence="1">Belongs to the heat shock protein 90 family.</text>
</comment>
<dbReference type="CDD" id="cd00077">
    <property type="entry name" value="HDc"/>
    <property type="match status" value="1"/>
</dbReference>
<dbReference type="GO" id="GO:0016887">
    <property type="term" value="F:ATP hydrolysis activity"/>
    <property type="evidence" value="ECO:0007669"/>
    <property type="project" value="InterPro"/>
</dbReference>
<dbReference type="AlphaFoldDB" id="A0A1G9XDW8"/>
<dbReference type="RefSeq" id="WP_092074438.1">
    <property type="nucleotide sequence ID" value="NZ_FNHB01000009.1"/>
</dbReference>
<accession>A0A1G9XDW8</accession>
<keyword evidence="7" id="KW-1185">Reference proteome</keyword>
<dbReference type="InterPro" id="IPR036890">
    <property type="entry name" value="HATPase_C_sf"/>
</dbReference>
<gene>
    <name evidence="6" type="ORF">SAMN04488502_10971</name>
</gene>
<dbReference type="Pfam" id="PF24391">
    <property type="entry name" value="HD-CE"/>
    <property type="match status" value="1"/>
</dbReference>
<dbReference type="OrthoDB" id="9802640at2"/>
<keyword evidence="2" id="KW-0547">Nucleotide-binding</keyword>
<protein>
    <submittedName>
        <fullName evidence="6">Histidine kinase-, DNA gyrase B-, and HSP90-like ATPase</fullName>
    </submittedName>
</protein>
<dbReference type="Proteomes" id="UP000214880">
    <property type="component" value="Unassembled WGS sequence"/>
</dbReference>
<dbReference type="InterPro" id="IPR056471">
    <property type="entry name" value="HD-CE"/>
</dbReference>
<organism evidence="6 7">
    <name type="scientific">Dendrosporobacter quercicolus</name>
    <dbReference type="NCBI Taxonomy" id="146817"/>
    <lineage>
        <taxon>Bacteria</taxon>
        <taxon>Bacillati</taxon>
        <taxon>Bacillota</taxon>
        <taxon>Negativicutes</taxon>
        <taxon>Selenomonadales</taxon>
        <taxon>Sporomusaceae</taxon>
        <taxon>Dendrosporobacter</taxon>
    </lineage>
</organism>
<keyword evidence="3" id="KW-0067">ATP-binding</keyword>
<evidence type="ECO:0000256" key="3">
    <source>
        <dbReference type="ARBA" id="ARBA00022840"/>
    </source>
</evidence>
<evidence type="ECO:0000256" key="1">
    <source>
        <dbReference type="ARBA" id="ARBA00008239"/>
    </source>
</evidence>
<keyword evidence="4" id="KW-0143">Chaperone</keyword>
<dbReference type="InterPro" id="IPR001404">
    <property type="entry name" value="Hsp90_fam"/>
</dbReference>
<name>A0A1G9XDW8_9FIRM</name>